<dbReference type="GO" id="GO:0072344">
    <property type="term" value="P:rescue of stalled ribosome"/>
    <property type="evidence" value="ECO:0007669"/>
    <property type="project" value="UniProtKB-UniRule"/>
</dbReference>
<reference evidence="10 11" key="1">
    <citation type="submission" date="2014-09" db="EMBL/GenBank/DDBJ databases">
        <title>Complete genome sequence of Endomicrobium proavitum.</title>
        <authorList>
            <person name="Zheng H."/>
        </authorList>
    </citation>
    <scope>NUCLEOTIDE SEQUENCE [LARGE SCALE GENOMIC DNA]</scope>
    <source>
        <strain evidence="10 11">Rsa215</strain>
    </source>
</reference>
<dbReference type="PATRIC" id="fig|1408281.3.peg.1255"/>
<evidence type="ECO:0000256" key="3">
    <source>
        <dbReference type="ARBA" id="ARBA00022801"/>
    </source>
</evidence>
<comment type="function">
    <text evidence="7">Catalyzes the release of premature peptidyl moieties from peptidyl-tRNA molecules trapped in stalled 50S ribosomal subunits, and thus maintains levels of free tRNAs and 50S ribosomes.</text>
</comment>
<proteinExistence type="inferred from homology"/>
<dbReference type="EC" id="3.1.1.29" evidence="1 7"/>
<evidence type="ECO:0000256" key="4">
    <source>
        <dbReference type="ARBA" id="ARBA00022884"/>
    </source>
</evidence>
<comment type="subunit">
    <text evidence="7">Monomer.</text>
</comment>
<feature type="binding site" evidence="7">
    <location>
        <position position="67"/>
    </location>
    <ligand>
        <name>tRNA</name>
        <dbReference type="ChEBI" id="CHEBI:17843"/>
    </ligand>
</feature>
<dbReference type="NCBIfam" id="TIGR00447">
    <property type="entry name" value="pth"/>
    <property type="match status" value="1"/>
</dbReference>
<feature type="site" description="Discriminates between blocked and unblocked aminoacyl-tRNA" evidence="7">
    <location>
        <position position="10"/>
    </location>
</feature>
<keyword evidence="4 7" id="KW-0694">RNA-binding</keyword>
<evidence type="ECO:0000256" key="9">
    <source>
        <dbReference type="RuleBase" id="RU004320"/>
    </source>
</evidence>
<dbReference type="Proteomes" id="UP000035337">
    <property type="component" value="Chromosome"/>
</dbReference>
<dbReference type="STRING" id="1408281.Epro_1214"/>
<dbReference type="GO" id="GO:0000049">
    <property type="term" value="F:tRNA binding"/>
    <property type="evidence" value="ECO:0007669"/>
    <property type="project" value="UniProtKB-UniRule"/>
</dbReference>
<dbReference type="HAMAP" id="MF_00083">
    <property type="entry name" value="Pept_tRNA_hydro_bact"/>
    <property type="match status" value="1"/>
</dbReference>
<dbReference type="SUPFAM" id="SSF53178">
    <property type="entry name" value="Peptidyl-tRNA hydrolase-like"/>
    <property type="match status" value="1"/>
</dbReference>
<dbReference type="CDD" id="cd00462">
    <property type="entry name" value="PTH"/>
    <property type="match status" value="1"/>
</dbReference>
<evidence type="ECO:0000256" key="7">
    <source>
        <dbReference type="HAMAP-Rule" id="MF_00083"/>
    </source>
</evidence>
<dbReference type="EMBL" id="CP009498">
    <property type="protein sequence ID" value="AKL98593.1"/>
    <property type="molecule type" value="Genomic_DNA"/>
</dbReference>
<keyword evidence="2 7" id="KW-0820">tRNA-binding</keyword>
<dbReference type="KEGG" id="epo:Epro_1214"/>
<dbReference type="PROSITE" id="PS01195">
    <property type="entry name" value="PEPT_TRNA_HYDROL_1"/>
    <property type="match status" value="1"/>
</dbReference>
<evidence type="ECO:0000256" key="8">
    <source>
        <dbReference type="RuleBase" id="RU000673"/>
    </source>
</evidence>
<dbReference type="GO" id="GO:0004045">
    <property type="term" value="F:peptidyl-tRNA hydrolase activity"/>
    <property type="evidence" value="ECO:0007669"/>
    <property type="project" value="UniProtKB-UniRule"/>
</dbReference>
<gene>
    <name evidence="7 10" type="primary">pth</name>
    <name evidence="10" type="ORF">Epro_1214</name>
</gene>
<evidence type="ECO:0000256" key="2">
    <source>
        <dbReference type="ARBA" id="ARBA00022555"/>
    </source>
</evidence>
<dbReference type="Pfam" id="PF01195">
    <property type="entry name" value="Pept_tRNA_hydro"/>
    <property type="match status" value="1"/>
</dbReference>
<keyword evidence="7" id="KW-0963">Cytoplasm</keyword>
<dbReference type="PANTHER" id="PTHR17224:SF1">
    <property type="entry name" value="PEPTIDYL-TRNA HYDROLASE"/>
    <property type="match status" value="1"/>
</dbReference>
<name>A0A0G3WJW5_9BACT</name>
<sequence>MIKLFVGLGNPENKYDNTRHNFGFMVLNEIAKNKAVEFKNWNDMADISFLEHKGSKIFLLKPRTFMNNSGVAVSAFAKYYKIKPEEIFVFYDDFSIPLGEFRLRLTGSAGGHNGADSLITHLNSQNFPRMKLGIGPIPKVYNDTADFVLSKFHGEDKEKIDAVKQNAIELFDALNELGLEKAISKLSGKK</sequence>
<dbReference type="InterPro" id="IPR018171">
    <property type="entry name" value="Pept_tRNA_hydro_CS"/>
</dbReference>
<dbReference type="InterPro" id="IPR001328">
    <property type="entry name" value="Pept_tRNA_hydro"/>
</dbReference>
<dbReference type="PANTHER" id="PTHR17224">
    <property type="entry name" value="PEPTIDYL-TRNA HYDROLASE"/>
    <property type="match status" value="1"/>
</dbReference>
<dbReference type="GO" id="GO:0006515">
    <property type="term" value="P:protein quality control for misfolded or incompletely synthesized proteins"/>
    <property type="evidence" value="ECO:0007669"/>
    <property type="project" value="UniProtKB-UniRule"/>
</dbReference>
<dbReference type="InterPro" id="IPR036416">
    <property type="entry name" value="Pept_tRNA_hydro_sf"/>
</dbReference>
<protein>
    <recommendedName>
        <fullName evidence="6 7">Peptidyl-tRNA hydrolase</fullName>
        <shortName evidence="7">Pth</shortName>
        <ecNumber evidence="1 7">3.1.1.29</ecNumber>
    </recommendedName>
</protein>
<comment type="catalytic activity">
    <reaction evidence="7 8">
        <text>an N-acyl-L-alpha-aminoacyl-tRNA + H2O = an N-acyl-L-amino acid + a tRNA + H(+)</text>
        <dbReference type="Rhea" id="RHEA:54448"/>
        <dbReference type="Rhea" id="RHEA-COMP:10123"/>
        <dbReference type="Rhea" id="RHEA-COMP:13883"/>
        <dbReference type="ChEBI" id="CHEBI:15377"/>
        <dbReference type="ChEBI" id="CHEBI:15378"/>
        <dbReference type="ChEBI" id="CHEBI:59874"/>
        <dbReference type="ChEBI" id="CHEBI:78442"/>
        <dbReference type="ChEBI" id="CHEBI:138191"/>
        <dbReference type="EC" id="3.1.1.29"/>
    </reaction>
</comment>
<evidence type="ECO:0000256" key="1">
    <source>
        <dbReference type="ARBA" id="ARBA00013260"/>
    </source>
</evidence>
<dbReference type="FunFam" id="3.40.50.1470:FF:000001">
    <property type="entry name" value="Peptidyl-tRNA hydrolase"/>
    <property type="match status" value="1"/>
</dbReference>
<comment type="function">
    <text evidence="7">Hydrolyzes ribosome-free peptidyl-tRNAs (with 1 or more amino acids incorporated), which drop off the ribosome during protein synthesis, or as a result of ribosome stalling.</text>
</comment>
<feature type="active site" description="Proton acceptor" evidence="7">
    <location>
        <position position="20"/>
    </location>
</feature>
<organism evidence="10 11">
    <name type="scientific">Endomicrobium proavitum</name>
    <dbReference type="NCBI Taxonomy" id="1408281"/>
    <lineage>
        <taxon>Bacteria</taxon>
        <taxon>Pseudomonadati</taxon>
        <taxon>Elusimicrobiota</taxon>
        <taxon>Endomicrobiia</taxon>
        <taxon>Endomicrobiales</taxon>
        <taxon>Endomicrobiaceae</taxon>
        <taxon>Endomicrobium</taxon>
    </lineage>
</organism>
<dbReference type="Gene3D" id="3.40.50.1470">
    <property type="entry name" value="Peptidyl-tRNA hydrolase"/>
    <property type="match status" value="1"/>
</dbReference>
<accession>A0A0G3WJW5</accession>
<dbReference type="GO" id="GO:0005737">
    <property type="term" value="C:cytoplasm"/>
    <property type="evidence" value="ECO:0007669"/>
    <property type="project" value="UniProtKB-SubCell"/>
</dbReference>
<comment type="subcellular location">
    <subcellularLocation>
        <location evidence="7">Cytoplasm</location>
    </subcellularLocation>
</comment>
<feature type="binding site" evidence="7">
    <location>
        <position position="15"/>
    </location>
    <ligand>
        <name>tRNA</name>
        <dbReference type="ChEBI" id="CHEBI:17843"/>
    </ligand>
</feature>
<dbReference type="OrthoDB" id="9800507at2"/>
<dbReference type="RefSeq" id="WP_052571272.1">
    <property type="nucleotide sequence ID" value="NZ_CP009498.1"/>
</dbReference>
<evidence type="ECO:0000313" key="10">
    <source>
        <dbReference type="EMBL" id="AKL98593.1"/>
    </source>
</evidence>
<keyword evidence="3 7" id="KW-0378">Hydrolase</keyword>
<feature type="binding site" evidence="7">
    <location>
        <position position="65"/>
    </location>
    <ligand>
        <name>tRNA</name>
        <dbReference type="ChEBI" id="CHEBI:17843"/>
    </ligand>
</feature>
<comment type="similarity">
    <text evidence="5 7 9">Belongs to the PTH family.</text>
</comment>
<dbReference type="AlphaFoldDB" id="A0A0G3WJW5"/>
<evidence type="ECO:0000256" key="5">
    <source>
        <dbReference type="ARBA" id="ARBA00038063"/>
    </source>
</evidence>
<feature type="binding site" evidence="7">
    <location>
        <position position="113"/>
    </location>
    <ligand>
        <name>tRNA</name>
        <dbReference type="ChEBI" id="CHEBI:17843"/>
    </ligand>
</feature>
<evidence type="ECO:0000256" key="6">
    <source>
        <dbReference type="ARBA" id="ARBA00050038"/>
    </source>
</evidence>
<feature type="site" description="Stabilizes the basic form of H active site to accept a proton" evidence="7">
    <location>
        <position position="92"/>
    </location>
</feature>
<evidence type="ECO:0000313" key="11">
    <source>
        <dbReference type="Proteomes" id="UP000035337"/>
    </source>
</evidence>
<keyword evidence="11" id="KW-1185">Reference proteome</keyword>